<evidence type="ECO:0000313" key="1">
    <source>
        <dbReference type="EMBL" id="KAJ9054259.1"/>
    </source>
</evidence>
<evidence type="ECO:0000313" key="2">
    <source>
        <dbReference type="Proteomes" id="UP001165960"/>
    </source>
</evidence>
<comment type="caution">
    <text evidence="1">The sequence shown here is derived from an EMBL/GenBank/DDBJ whole genome shotgun (WGS) entry which is preliminary data.</text>
</comment>
<reference evidence="1" key="1">
    <citation type="submission" date="2022-04" db="EMBL/GenBank/DDBJ databases">
        <title>Genome of the entomopathogenic fungus Entomophthora muscae.</title>
        <authorList>
            <person name="Elya C."/>
            <person name="Lovett B.R."/>
            <person name="Lee E."/>
            <person name="Macias A.M."/>
            <person name="Hajek A.E."/>
            <person name="De Bivort B.L."/>
            <person name="Kasson M.T."/>
            <person name="De Fine Licht H.H."/>
            <person name="Stajich J.E."/>
        </authorList>
    </citation>
    <scope>NUCLEOTIDE SEQUENCE</scope>
    <source>
        <strain evidence="1">Berkeley</strain>
    </source>
</reference>
<keyword evidence="2" id="KW-1185">Reference proteome</keyword>
<accession>A0ACC2RW17</accession>
<proteinExistence type="predicted"/>
<name>A0ACC2RW17_9FUNG</name>
<gene>
    <name evidence="1" type="ORF">DSO57_1016567</name>
</gene>
<protein>
    <submittedName>
        <fullName evidence="1">Uncharacterized protein</fullName>
    </submittedName>
</protein>
<sequence length="122" mass="13473">MRTSLITLAALSSVYGNLFFIPFLGNDQVPTPEVPTKAHDAIPHANDKGLSDDYFNQFKKFITESAASVEHAIDPKSDSGVDSHTVEHLVNDLLFKKDHMLDQKVPTSALPDSMDKEDESDD</sequence>
<dbReference type="Proteomes" id="UP001165960">
    <property type="component" value="Unassembled WGS sequence"/>
</dbReference>
<organism evidence="1 2">
    <name type="scientific">Entomophthora muscae</name>
    <dbReference type="NCBI Taxonomy" id="34485"/>
    <lineage>
        <taxon>Eukaryota</taxon>
        <taxon>Fungi</taxon>
        <taxon>Fungi incertae sedis</taxon>
        <taxon>Zoopagomycota</taxon>
        <taxon>Entomophthoromycotina</taxon>
        <taxon>Entomophthoromycetes</taxon>
        <taxon>Entomophthorales</taxon>
        <taxon>Entomophthoraceae</taxon>
        <taxon>Entomophthora</taxon>
    </lineage>
</organism>
<dbReference type="EMBL" id="QTSX02006457">
    <property type="protein sequence ID" value="KAJ9054259.1"/>
    <property type="molecule type" value="Genomic_DNA"/>
</dbReference>